<protein>
    <submittedName>
        <fullName evidence="4">NAD(P)-binding protein</fullName>
    </submittedName>
</protein>
<dbReference type="AlphaFoldDB" id="A0A165LK06"/>
<keyword evidence="5" id="KW-1185">Reference proteome</keyword>
<organism evidence="4 5">
    <name type="scientific">Daedalea quercina L-15889</name>
    <dbReference type="NCBI Taxonomy" id="1314783"/>
    <lineage>
        <taxon>Eukaryota</taxon>
        <taxon>Fungi</taxon>
        <taxon>Dikarya</taxon>
        <taxon>Basidiomycota</taxon>
        <taxon>Agaricomycotina</taxon>
        <taxon>Agaricomycetes</taxon>
        <taxon>Polyporales</taxon>
        <taxon>Fomitopsis</taxon>
    </lineage>
</organism>
<dbReference type="Pfam" id="PF00106">
    <property type="entry name" value="adh_short"/>
    <property type="match status" value="1"/>
</dbReference>
<proteinExistence type="inferred from homology"/>
<comment type="similarity">
    <text evidence="1 3">Belongs to the short-chain dehydrogenases/reductases (SDR) family.</text>
</comment>
<dbReference type="SUPFAM" id="SSF51735">
    <property type="entry name" value="NAD(P)-binding Rossmann-fold domains"/>
    <property type="match status" value="1"/>
</dbReference>
<dbReference type="InterPro" id="IPR036291">
    <property type="entry name" value="NAD(P)-bd_dom_sf"/>
</dbReference>
<dbReference type="PANTHER" id="PTHR43976">
    <property type="entry name" value="SHORT CHAIN DEHYDROGENASE"/>
    <property type="match status" value="1"/>
</dbReference>
<dbReference type="OrthoDB" id="1274115at2759"/>
<evidence type="ECO:0000256" key="1">
    <source>
        <dbReference type="ARBA" id="ARBA00006484"/>
    </source>
</evidence>
<reference evidence="4 5" key="1">
    <citation type="journal article" date="2016" name="Mol. Biol. Evol.">
        <title>Comparative Genomics of Early-Diverging Mushroom-Forming Fungi Provides Insights into the Origins of Lignocellulose Decay Capabilities.</title>
        <authorList>
            <person name="Nagy L.G."/>
            <person name="Riley R."/>
            <person name="Tritt A."/>
            <person name="Adam C."/>
            <person name="Daum C."/>
            <person name="Floudas D."/>
            <person name="Sun H."/>
            <person name="Yadav J.S."/>
            <person name="Pangilinan J."/>
            <person name="Larsson K.H."/>
            <person name="Matsuura K."/>
            <person name="Barry K."/>
            <person name="Labutti K."/>
            <person name="Kuo R."/>
            <person name="Ohm R.A."/>
            <person name="Bhattacharya S.S."/>
            <person name="Shirouzu T."/>
            <person name="Yoshinaga Y."/>
            <person name="Martin F.M."/>
            <person name="Grigoriev I.V."/>
            <person name="Hibbett D.S."/>
        </authorList>
    </citation>
    <scope>NUCLEOTIDE SEQUENCE [LARGE SCALE GENOMIC DNA]</scope>
    <source>
        <strain evidence="4 5">L-15889</strain>
    </source>
</reference>
<dbReference type="EMBL" id="KV429126">
    <property type="protein sequence ID" value="KZT64520.1"/>
    <property type="molecule type" value="Genomic_DNA"/>
</dbReference>
<name>A0A165LK06_9APHY</name>
<dbReference type="Gene3D" id="3.40.50.720">
    <property type="entry name" value="NAD(P)-binding Rossmann-like Domain"/>
    <property type="match status" value="1"/>
</dbReference>
<accession>A0A165LK06</accession>
<gene>
    <name evidence="4" type="ORF">DAEQUDRAFT_605742</name>
</gene>
<dbReference type="GO" id="GO:0016491">
    <property type="term" value="F:oxidoreductase activity"/>
    <property type="evidence" value="ECO:0007669"/>
    <property type="project" value="UniProtKB-KW"/>
</dbReference>
<sequence length="283" mass="31120">MPPRVWFITGSSSGFGRKMTELVLEKGDIAIATLRKPEVIADLVAKYTSDQLLVIKLDVYKLEDIKTAFVAAERTFGRIDVVFNNAGYTMFAEVEGTPDEEARAMFDVNFFGAANVSREAVRVFRDVNKPQGGRLLQMSSYNVYRAEPVMAYYTATKCALEGFSEGLATELDPNWHIKITIIESGMFQTSVLQNTVRVEPHPAYTLPTLASAVFRQQMRNGVFPPGTMSIEGAVDLIYKVAALEDPPLHFPLGKDAVAAAQKKSAELLTNAECFASCSDNLVA</sequence>
<evidence type="ECO:0000256" key="3">
    <source>
        <dbReference type="RuleBase" id="RU000363"/>
    </source>
</evidence>
<evidence type="ECO:0000313" key="5">
    <source>
        <dbReference type="Proteomes" id="UP000076727"/>
    </source>
</evidence>
<evidence type="ECO:0000256" key="2">
    <source>
        <dbReference type="ARBA" id="ARBA00023002"/>
    </source>
</evidence>
<keyword evidence="2" id="KW-0560">Oxidoreductase</keyword>
<dbReference type="InterPro" id="IPR051911">
    <property type="entry name" value="SDR_oxidoreductase"/>
</dbReference>
<dbReference type="PRINTS" id="PR00080">
    <property type="entry name" value="SDRFAMILY"/>
</dbReference>
<dbReference type="PRINTS" id="PR00081">
    <property type="entry name" value="GDHRDH"/>
</dbReference>
<evidence type="ECO:0000313" key="4">
    <source>
        <dbReference type="EMBL" id="KZT64520.1"/>
    </source>
</evidence>
<dbReference type="InterPro" id="IPR002347">
    <property type="entry name" value="SDR_fam"/>
</dbReference>
<dbReference type="Proteomes" id="UP000076727">
    <property type="component" value="Unassembled WGS sequence"/>
</dbReference>
<dbReference type="STRING" id="1314783.A0A165LK06"/>
<dbReference type="PANTHER" id="PTHR43976:SF16">
    <property type="entry name" value="SHORT-CHAIN DEHYDROGENASE_REDUCTASE FAMILY PROTEIN"/>
    <property type="match status" value="1"/>
</dbReference>